<proteinExistence type="predicted"/>
<name>A0A085VN79_PSESX</name>
<keyword evidence="2" id="KW-1185">Reference proteome</keyword>
<evidence type="ECO:0000313" key="2">
    <source>
        <dbReference type="Proteomes" id="UP000028631"/>
    </source>
</evidence>
<organism evidence="1 2">
    <name type="scientific">Pseudomonas syringae</name>
    <dbReference type="NCBI Taxonomy" id="317"/>
    <lineage>
        <taxon>Bacteria</taxon>
        <taxon>Pseudomonadati</taxon>
        <taxon>Pseudomonadota</taxon>
        <taxon>Gammaproteobacteria</taxon>
        <taxon>Pseudomonadales</taxon>
        <taxon>Pseudomonadaceae</taxon>
        <taxon>Pseudomonas</taxon>
    </lineage>
</organism>
<dbReference type="EMBL" id="JPQU01000023">
    <property type="protein sequence ID" value="KFE56892.1"/>
    <property type="molecule type" value="Genomic_DNA"/>
</dbReference>
<dbReference type="RefSeq" id="WP_032627195.1">
    <property type="nucleotide sequence ID" value="NZ_JPQU01000023.1"/>
</dbReference>
<dbReference type="Proteomes" id="UP000028631">
    <property type="component" value="Unassembled WGS sequence"/>
</dbReference>
<protein>
    <recommendedName>
        <fullName evidence="3">SMI1/KNR4 family protein</fullName>
    </recommendedName>
</protein>
<comment type="caution">
    <text evidence="1">The sequence shown here is derived from an EMBL/GenBank/DDBJ whole genome shotgun (WGS) entry which is preliminary data.</text>
</comment>
<dbReference type="OrthoDB" id="286413at2"/>
<evidence type="ECO:0000313" key="1">
    <source>
        <dbReference type="EMBL" id="KFE56892.1"/>
    </source>
</evidence>
<dbReference type="AlphaFoldDB" id="A0A085VN79"/>
<dbReference type="PATRIC" id="fig|317.175.peg.1420"/>
<reference evidence="1 2" key="1">
    <citation type="submission" date="2014-07" db="EMBL/GenBank/DDBJ databases">
        <title>Draft Genome Sequences of Environmental Pseudomonas syringae strains.</title>
        <authorList>
            <person name="Baltrus D.A."/>
            <person name="Berge O."/>
            <person name="Morris C."/>
        </authorList>
    </citation>
    <scope>NUCLEOTIDE SEQUENCE [LARGE SCALE GENOMIC DNA]</scope>
    <source>
        <strain evidence="1 2">GAW0119</strain>
    </source>
</reference>
<sequence length="175" mass="19931">MREKMDAATQAAVSFLKGLSTGPHIEWPHDFRVVEPSDEQLAEEFGYCFGGQRWSTSGDTFVQFGRDASGSMFLLWYYPGLNAKPPVVYVGSEGESMLLATDIEDFIRQLGLGESFCCGAFGCSDEFNERVWSELRRIIQDEFEFSDENLQQLIDKASQSHPDFTMWFESVVEYK</sequence>
<evidence type="ECO:0008006" key="3">
    <source>
        <dbReference type="Google" id="ProtNLM"/>
    </source>
</evidence>
<gene>
    <name evidence="1" type="ORF">IV01_06830</name>
</gene>
<accession>A0A085VN79</accession>